<dbReference type="SUPFAM" id="SSF89372">
    <property type="entry name" value="Fucose-specific lectin"/>
    <property type="match status" value="1"/>
</dbReference>
<organism evidence="2 3">
    <name type="scientific">Micromonospora pallida</name>
    <dbReference type="NCBI Taxonomy" id="145854"/>
    <lineage>
        <taxon>Bacteria</taxon>
        <taxon>Bacillati</taxon>
        <taxon>Actinomycetota</taxon>
        <taxon>Actinomycetes</taxon>
        <taxon>Micromonosporales</taxon>
        <taxon>Micromonosporaceae</taxon>
        <taxon>Micromonospora</taxon>
    </lineage>
</organism>
<dbReference type="Gene3D" id="2.120.10.70">
    <property type="entry name" value="Fucose-specific lectin"/>
    <property type="match status" value="1"/>
</dbReference>
<feature type="signal peptide" evidence="1">
    <location>
        <begin position="1"/>
        <end position="24"/>
    </location>
</feature>
<evidence type="ECO:0000313" key="2">
    <source>
        <dbReference type="EMBL" id="SCL21122.1"/>
    </source>
</evidence>
<feature type="chain" id="PRO_5038727132" evidence="1">
    <location>
        <begin position="25"/>
        <end position="421"/>
    </location>
</feature>
<dbReference type="AlphaFoldDB" id="A0A1C6RVL3"/>
<proteinExistence type="predicted"/>
<keyword evidence="1" id="KW-0732">Signal</keyword>
<dbReference type="EMBL" id="FMHW01000002">
    <property type="protein sequence ID" value="SCL21122.1"/>
    <property type="molecule type" value="Genomic_DNA"/>
</dbReference>
<protein>
    <submittedName>
        <fullName evidence="2">Uncharacterized protein</fullName>
    </submittedName>
</protein>
<name>A0A1C6RVL3_9ACTN</name>
<evidence type="ECO:0000256" key="1">
    <source>
        <dbReference type="SAM" id="SignalP"/>
    </source>
</evidence>
<evidence type="ECO:0000313" key="3">
    <source>
        <dbReference type="Proteomes" id="UP000198959"/>
    </source>
</evidence>
<dbReference type="Proteomes" id="UP000198959">
    <property type="component" value="Unassembled WGS sequence"/>
</dbReference>
<reference evidence="3" key="1">
    <citation type="submission" date="2016-06" db="EMBL/GenBank/DDBJ databases">
        <authorList>
            <person name="Varghese N."/>
            <person name="Submissions Spin"/>
        </authorList>
    </citation>
    <scope>NUCLEOTIDE SEQUENCE [LARGE SCALE GENOMIC DNA]</scope>
    <source>
        <strain evidence="3">DSM 43817</strain>
    </source>
</reference>
<sequence>MLRSRRRTRLLAAILVGALLTVPAAQPGAARPALASSTAGPMSTASAWHVEDLGAPVPNLGYARVVGAVSLQDGPASDPRPYMFNIINDALWVMSPVAGSWRWTARGAPPVGRIRGSVGVVKFLDQFTSIERAYVFVYTDDGHLWGNWWDGSRWAWTDIGTPGGTTVSAPVGAVAVQTAPGSQAVPYIYVIGADGHLWWSRKNNTGQWTWTDQGVPAGVTLNRLADPVGAVNLRLSPTQPDLPQVFVLDVQGNLWRHGFDGLTWRWYGHGSPQPSYNAHGVGLVAVQDGPNTASRPEAFIGVNGTVLELTWWNGAWWWSTHSSSGTTYVRHAGTIAVQDGWDAPQRPYLFSCDLEGGPLRTNWWTGSQWQWSVQSGTDAAGLDPSCGDAVALPNRFTGTRYPYVFYWSRQQPMRLMLTWWG</sequence>
<keyword evidence="3" id="KW-1185">Reference proteome</keyword>
<accession>A0A1C6RVL3</accession>
<gene>
    <name evidence="2" type="ORF">GA0074692_1092</name>
</gene>